<evidence type="ECO:0000256" key="11">
    <source>
        <dbReference type="SAM" id="MobiDB-lite"/>
    </source>
</evidence>
<evidence type="ECO:0000259" key="13">
    <source>
        <dbReference type="Pfam" id="PF04153"/>
    </source>
</evidence>
<dbReference type="GO" id="GO:0006355">
    <property type="term" value="P:regulation of DNA-templated transcription"/>
    <property type="evidence" value="ECO:0007669"/>
    <property type="project" value="InterPro"/>
</dbReference>
<evidence type="ECO:0000256" key="1">
    <source>
        <dbReference type="ARBA" id="ARBA00004123"/>
    </source>
</evidence>
<evidence type="ECO:0000256" key="2">
    <source>
        <dbReference type="ARBA" id="ARBA00004496"/>
    </source>
</evidence>
<reference evidence="15" key="1">
    <citation type="submission" date="2022-11" db="UniProtKB">
        <authorList>
            <consortium name="WormBaseParasite"/>
        </authorList>
    </citation>
    <scope>IDENTIFICATION</scope>
</reference>
<proteinExistence type="inferred from homology"/>
<keyword evidence="9 10" id="KW-0539">Nucleus</keyword>
<dbReference type="GO" id="GO:0030015">
    <property type="term" value="C:CCR4-NOT core complex"/>
    <property type="evidence" value="ECO:0007669"/>
    <property type="project" value="UniProtKB-UniRule"/>
</dbReference>
<feature type="compositionally biased region" description="Basic and acidic residues" evidence="11">
    <location>
        <begin position="197"/>
        <end position="208"/>
    </location>
</feature>
<dbReference type="Pfam" id="PF04153">
    <property type="entry name" value="NOT2_3_5_C"/>
    <property type="match status" value="1"/>
</dbReference>
<name>A0A915CM52_9BILA</name>
<dbReference type="GO" id="GO:0005634">
    <property type="term" value="C:nucleus"/>
    <property type="evidence" value="ECO:0007669"/>
    <property type="project" value="UniProtKB-SubCell"/>
</dbReference>
<keyword evidence="8 10" id="KW-0804">Transcription</keyword>
<feature type="compositionally biased region" description="Basic and acidic residues" evidence="11">
    <location>
        <begin position="249"/>
        <end position="258"/>
    </location>
</feature>
<evidence type="ECO:0000256" key="7">
    <source>
        <dbReference type="ARBA" id="ARBA00023015"/>
    </source>
</evidence>
<dbReference type="InterPro" id="IPR040168">
    <property type="entry name" value="Not2/3/5"/>
</dbReference>
<keyword evidence="4 10" id="KW-0963">Cytoplasm</keyword>
<dbReference type="Gene3D" id="2.30.30.1020">
    <property type="entry name" value="CCR4-NOT complex subunit 2/3/5, C-terminal domain"/>
    <property type="match status" value="1"/>
</dbReference>
<keyword evidence="6" id="KW-0597">Phosphoprotein</keyword>
<evidence type="ECO:0000256" key="8">
    <source>
        <dbReference type="ARBA" id="ARBA00023163"/>
    </source>
</evidence>
<feature type="domain" description="CCR4-Not complex component Not N-terminal" evidence="12">
    <location>
        <begin position="91"/>
        <end position="331"/>
    </location>
</feature>
<dbReference type="Proteomes" id="UP000887574">
    <property type="component" value="Unplaced"/>
</dbReference>
<feature type="region of interest" description="Disordered" evidence="11">
    <location>
        <begin position="347"/>
        <end position="402"/>
    </location>
</feature>
<dbReference type="PIRSF" id="PIRSF005290">
    <property type="entry name" value="NOT_su_3_5"/>
    <property type="match status" value="1"/>
</dbReference>
<evidence type="ECO:0000259" key="12">
    <source>
        <dbReference type="Pfam" id="PF04065"/>
    </source>
</evidence>
<accession>A0A915CM52</accession>
<evidence type="ECO:0000256" key="6">
    <source>
        <dbReference type="ARBA" id="ARBA00022553"/>
    </source>
</evidence>
<feature type="domain" description="NOT2/NOT3/NOT5 C-terminal" evidence="13">
    <location>
        <begin position="712"/>
        <end position="799"/>
    </location>
</feature>
<evidence type="ECO:0000256" key="3">
    <source>
        <dbReference type="ARBA" id="ARBA00007682"/>
    </source>
</evidence>
<evidence type="ECO:0000313" key="14">
    <source>
        <dbReference type="Proteomes" id="UP000887574"/>
    </source>
</evidence>
<dbReference type="GO" id="GO:2000036">
    <property type="term" value="P:regulation of stem cell population maintenance"/>
    <property type="evidence" value="ECO:0007669"/>
    <property type="project" value="UniProtKB-ARBA"/>
</dbReference>
<evidence type="ECO:0000256" key="10">
    <source>
        <dbReference type="PIRNR" id="PIRNR005290"/>
    </source>
</evidence>
<keyword evidence="5 10" id="KW-0678">Repressor</keyword>
<feature type="compositionally biased region" description="Polar residues" evidence="11">
    <location>
        <begin position="528"/>
        <end position="551"/>
    </location>
</feature>
<dbReference type="InterPro" id="IPR012270">
    <property type="entry name" value="CCR4-NOT_su3/5"/>
</dbReference>
<feature type="compositionally biased region" description="Basic and acidic residues" evidence="11">
    <location>
        <begin position="178"/>
        <end position="187"/>
    </location>
</feature>
<feature type="region of interest" description="Disordered" evidence="11">
    <location>
        <begin position="178"/>
        <end position="208"/>
    </location>
</feature>
<dbReference type="InterPro" id="IPR038635">
    <property type="entry name" value="CCR4-NOT_su2/3/5_C_sf"/>
</dbReference>
<evidence type="ECO:0000256" key="9">
    <source>
        <dbReference type="ARBA" id="ARBA00023242"/>
    </source>
</evidence>
<dbReference type="WBParaSite" id="jg10442">
    <property type="protein sequence ID" value="jg10442"/>
    <property type="gene ID" value="jg10442"/>
</dbReference>
<feature type="region of interest" description="Disordered" evidence="11">
    <location>
        <begin position="627"/>
        <end position="647"/>
    </location>
</feature>
<evidence type="ECO:0000313" key="15">
    <source>
        <dbReference type="WBParaSite" id="jg10442"/>
    </source>
</evidence>
<dbReference type="AlphaFoldDB" id="A0A915CM52"/>
<dbReference type="InterPro" id="IPR007207">
    <property type="entry name" value="Not_N"/>
</dbReference>
<dbReference type="PANTHER" id="PTHR23326">
    <property type="entry name" value="CCR4 NOT-RELATED"/>
    <property type="match status" value="1"/>
</dbReference>
<keyword evidence="7 10" id="KW-0805">Transcription regulation</keyword>
<dbReference type="GO" id="GO:0000932">
    <property type="term" value="C:P-body"/>
    <property type="evidence" value="ECO:0007669"/>
    <property type="project" value="UniProtKB-UniRule"/>
</dbReference>
<dbReference type="InterPro" id="IPR007282">
    <property type="entry name" value="NOT2/3/5_C"/>
</dbReference>
<protein>
    <submittedName>
        <fullName evidence="15">CCR4-NOT transcription complex subunit 3</fullName>
    </submittedName>
</protein>
<dbReference type="Pfam" id="PF04065">
    <property type="entry name" value="Not3"/>
    <property type="match status" value="1"/>
</dbReference>
<evidence type="ECO:0000256" key="5">
    <source>
        <dbReference type="ARBA" id="ARBA00022491"/>
    </source>
</evidence>
<organism evidence="14 15">
    <name type="scientific">Ditylenchus dipsaci</name>
    <dbReference type="NCBI Taxonomy" id="166011"/>
    <lineage>
        <taxon>Eukaryota</taxon>
        <taxon>Metazoa</taxon>
        <taxon>Ecdysozoa</taxon>
        <taxon>Nematoda</taxon>
        <taxon>Chromadorea</taxon>
        <taxon>Rhabditida</taxon>
        <taxon>Tylenchina</taxon>
        <taxon>Tylenchomorpha</taxon>
        <taxon>Sphaerularioidea</taxon>
        <taxon>Anguinidae</taxon>
        <taxon>Anguininae</taxon>
        <taxon>Ditylenchus</taxon>
    </lineage>
</organism>
<keyword evidence="14" id="KW-1185">Reference proteome</keyword>
<comment type="subcellular location">
    <subcellularLocation>
        <location evidence="2 10">Cytoplasm</location>
    </subcellularLocation>
    <subcellularLocation>
        <location evidence="1 10">Nucleus</location>
    </subcellularLocation>
</comment>
<feature type="compositionally biased region" description="Low complexity" evidence="11">
    <location>
        <begin position="632"/>
        <end position="647"/>
    </location>
</feature>
<feature type="region of interest" description="Disordered" evidence="11">
    <location>
        <begin position="233"/>
        <end position="258"/>
    </location>
</feature>
<feature type="region of interest" description="Disordered" evidence="11">
    <location>
        <begin position="527"/>
        <end position="560"/>
    </location>
</feature>
<evidence type="ECO:0000256" key="4">
    <source>
        <dbReference type="ARBA" id="ARBA00022490"/>
    </source>
</evidence>
<comment type="similarity">
    <text evidence="3 10">Belongs to the CNOT2/3/5 family.</text>
</comment>
<sequence length="805" mass="89787">MRDLFVIKVISENWLFVHLGVRQYSELEDRAAILKIFKHHSDFEQATRLLVDKKTTECSCLPKKLPPWLSYCSEEIVPKEKEQEKAVILEKRKLLAEMDKCFKKIDEGFEIFDEIMAKMSEANSDNQREKFQDDLKKEIKKLQRLRDQIKGWQNSSDIKDKENLSKFRKKIEERMETFKDIERENKTKPHSKQGLSAEDKLDPKEKEKSDAIDWLNNQIRRIQDEIDRTESKLETINTEASAGGRKRGKKDDSKKNDKEVEELKKHLERVKFHLLNLEVVMRLITNEKLEIKDVLSKLKEPVEMYIEALDPDNELESEDLDPEDIYEELNLNSYIPQLAGFNIGSVDEENKPLSENGGTRTTPTGSPPPLGTGKEAEQELKQRHQSGSDPPKPVAHTPTQPNECGKHIFIITSTRNAASTTTIPYNSVAAGITSALHQQTQQAPVVAKDQLAASVVASAAAAMPKAQQAQSITPPALTPVTPAPSSVFNSHHNSSSVEEQPAVRQILRNPERQPSVTANVLPLGSILPTPSSTIVNSNGTEAVESRQASSSTPLTTPPPGPMPVVGGFPPGIPLSYNSIAAGTAFSAASVSAGTPAAPITTNQVGAVRAEPVQLMVNNSNVGNATGAGGNASFGSNSTNNTTEDLNQQNNSNMMMRQVLRMGQNAERSTQPQTTTIPHGWVLHLLACTAQITSAHGLREAEGVLAQNAVSDTFLLPQTPPPNADSLEYYLRLNVESLFFTFYYMEGSRAQLLAAKALKKLSWRAKQITDDFEQGTYVYFDFEKWAQRKKEQFMFEYRYLEDKDFD</sequence>